<dbReference type="InterPro" id="IPR051081">
    <property type="entry name" value="HTH_MetalResp_TranReg"/>
</dbReference>
<sequence length="109" mass="12114">MDVFQAVADPVRRSMVERLARGEVTAGELADLAAERFGIRQPTASKHLKVLRESGLVTSTVDAQRRVYRLDPGPLDELAGWASRQTSFWTGRLDALERHLETDHDGSTP</sequence>
<dbReference type="RefSeq" id="WP_274188438.1">
    <property type="nucleotide sequence ID" value="NZ_BAABHN010000060.1"/>
</dbReference>
<keyword evidence="1" id="KW-0805">Transcription regulation</keyword>
<dbReference type="EMBL" id="JBHSIM010000060">
    <property type="protein sequence ID" value="MFC4836317.1"/>
    <property type="molecule type" value="Genomic_DNA"/>
</dbReference>
<keyword evidence="3" id="KW-0804">Transcription</keyword>
<comment type="caution">
    <text evidence="5">The sequence shown here is derived from an EMBL/GenBank/DDBJ whole genome shotgun (WGS) entry which is preliminary data.</text>
</comment>
<protein>
    <submittedName>
        <fullName evidence="5">ArsR/SmtB family transcription factor</fullName>
    </submittedName>
</protein>
<dbReference type="Proteomes" id="UP001595909">
    <property type="component" value="Unassembled WGS sequence"/>
</dbReference>
<evidence type="ECO:0000313" key="5">
    <source>
        <dbReference type="EMBL" id="MFC4836317.1"/>
    </source>
</evidence>
<dbReference type="InterPro" id="IPR001845">
    <property type="entry name" value="HTH_ArsR_DNA-bd_dom"/>
</dbReference>
<organism evidence="5 6">
    <name type="scientific">Actinomycetospora chibensis</name>
    <dbReference type="NCBI Taxonomy" id="663606"/>
    <lineage>
        <taxon>Bacteria</taxon>
        <taxon>Bacillati</taxon>
        <taxon>Actinomycetota</taxon>
        <taxon>Actinomycetes</taxon>
        <taxon>Pseudonocardiales</taxon>
        <taxon>Pseudonocardiaceae</taxon>
        <taxon>Actinomycetospora</taxon>
    </lineage>
</organism>
<dbReference type="CDD" id="cd00090">
    <property type="entry name" value="HTH_ARSR"/>
    <property type="match status" value="1"/>
</dbReference>
<proteinExistence type="predicted"/>
<evidence type="ECO:0000259" key="4">
    <source>
        <dbReference type="PROSITE" id="PS50987"/>
    </source>
</evidence>
<dbReference type="PRINTS" id="PR00778">
    <property type="entry name" value="HTHARSR"/>
</dbReference>
<dbReference type="SUPFAM" id="SSF46785">
    <property type="entry name" value="Winged helix' DNA-binding domain"/>
    <property type="match status" value="1"/>
</dbReference>
<feature type="domain" description="HTH arsR-type" evidence="4">
    <location>
        <begin position="1"/>
        <end position="90"/>
    </location>
</feature>
<reference evidence="6" key="1">
    <citation type="journal article" date="2019" name="Int. J. Syst. Evol. Microbiol.">
        <title>The Global Catalogue of Microorganisms (GCM) 10K type strain sequencing project: providing services to taxonomists for standard genome sequencing and annotation.</title>
        <authorList>
            <consortium name="The Broad Institute Genomics Platform"/>
            <consortium name="The Broad Institute Genome Sequencing Center for Infectious Disease"/>
            <person name="Wu L."/>
            <person name="Ma J."/>
        </authorList>
    </citation>
    <scope>NUCLEOTIDE SEQUENCE [LARGE SCALE GENOMIC DNA]</scope>
    <source>
        <strain evidence="6">CCUG 50347</strain>
    </source>
</reference>
<evidence type="ECO:0000256" key="1">
    <source>
        <dbReference type="ARBA" id="ARBA00023015"/>
    </source>
</evidence>
<dbReference type="SMART" id="SM00418">
    <property type="entry name" value="HTH_ARSR"/>
    <property type="match status" value="1"/>
</dbReference>
<dbReference type="InterPro" id="IPR036390">
    <property type="entry name" value="WH_DNA-bd_sf"/>
</dbReference>
<keyword evidence="6" id="KW-1185">Reference proteome</keyword>
<accession>A0ABV9RSG3</accession>
<dbReference type="InterPro" id="IPR036388">
    <property type="entry name" value="WH-like_DNA-bd_sf"/>
</dbReference>
<dbReference type="NCBIfam" id="NF033788">
    <property type="entry name" value="HTH_metalloreg"/>
    <property type="match status" value="1"/>
</dbReference>
<dbReference type="PANTHER" id="PTHR33154:SF33">
    <property type="entry name" value="TRANSCRIPTIONAL REPRESSOR SDPR"/>
    <property type="match status" value="1"/>
</dbReference>
<dbReference type="InterPro" id="IPR011991">
    <property type="entry name" value="ArsR-like_HTH"/>
</dbReference>
<dbReference type="Gene3D" id="1.10.10.10">
    <property type="entry name" value="Winged helix-like DNA-binding domain superfamily/Winged helix DNA-binding domain"/>
    <property type="match status" value="1"/>
</dbReference>
<name>A0ABV9RSG3_9PSEU</name>
<evidence type="ECO:0000313" key="6">
    <source>
        <dbReference type="Proteomes" id="UP001595909"/>
    </source>
</evidence>
<evidence type="ECO:0000256" key="3">
    <source>
        <dbReference type="ARBA" id="ARBA00023163"/>
    </source>
</evidence>
<dbReference type="PROSITE" id="PS50987">
    <property type="entry name" value="HTH_ARSR_2"/>
    <property type="match status" value="1"/>
</dbReference>
<keyword evidence="2" id="KW-0238">DNA-binding</keyword>
<dbReference type="Pfam" id="PF12840">
    <property type="entry name" value="HTH_20"/>
    <property type="match status" value="1"/>
</dbReference>
<gene>
    <name evidence="5" type="ORF">ACFPEL_28190</name>
</gene>
<evidence type="ECO:0000256" key="2">
    <source>
        <dbReference type="ARBA" id="ARBA00023125"/>
    </source>
</evidence>
<dbReference type="PANTHER" id="PTHR33154">
    <property type="entry name" value="TRANSCRIPTIONAL REGULATOR, ARSR FAMILY"/>
    <property type="match status" value="1"/>
</dbReference>